<reference evidence="12 13" key="1">
    <citation type="submission" date="2015-09" db="EMBL/GenBank/DDBJ databases">
        <title>Complete genome of Psychrobacter urativorans R10.10B.</title>
        <authorList>
            <person name="See-Too W.S."/>
            <person name="Chan K.G."/>
        </authorList>
    </citation>
    <scope>NUCLEOTIDE SEQUENCE [LARGE SCALE GENOMIC DNA]</scope>
    <source>
        <strain evidence="12 13">R10.10B</strain>
    </source>
</reference>
<dbReference type="EMBL" id="CP012678">
    <property type="protein sequence ID" value="ALF60234.1"/>
    <property type="molecule type" value="Genomic_DNA"/>
</dbReference>
<keyword evidence="13" id="KW-1185">Reference proteome</keyword>
<dbReference type="Proteomes" id="UP000059847">
    <property type="component" value="Chromosome"/>
</dbReference>
<comment type="function">
    <text evidence="2">Catalyzes the hydrolysis of 5-hydroxyisourate (HIU) to 2-oxo-4-hydroxy-4-carboxy-5-ureidoimidazoline (OHCU).</text>
</comment>
<evidence type="ECO:0000256" key="4">
    <source>
        <dbReference type="ARBA" id="ARBA00011881"/>
    </source>
</evidence>
<dbReference type="PRINTS" id="PR00189">
    <property type="entry name" value="TRNSTHYRETIN"/>
</dbReference>
<feature type="domain" description="Transthyretin/hydroxyisourate hydrolase" evidence="11">
    <location>
        <begin position="5"/>
        <end position="121"/>
    </location>
</feature>
<dbReference type="InterPro" id="IPR023416">
    <property type="entry name" value="Transthyretin/HIU_hydrolase_d"/>
</dbReference>
<dbReference type="RefSeq" id="WP_062535420.1">
    <property type="nucleotide sequence ID" value="NZ_CP012678.1"/>
</dbReference>
<comment type="catalytic activity">
    <reaction evidence="1 10">
        <text>5-hydroxyisourate + H2O = 5-hydroxy-2-oxo-4-ureido-2,5-dihydro-1H-imidazole-5-carboxylate + H(+)</text>
        <dbReference type="Rhea" id="RHEA:23736"/>
        <dbReference type="ChEBI" id="CHEBI:15377"/>
        <dbReference type="ChEBI" id="CHEBI:15378"/>
        <dbReference type="ChEBI" id="CHEBI:18072"/>
        <dbReference type="ChEBI" id="CHEBI:58639"/>
        <dbReference type="EC" id="3.5.2.17"/>
    </reaction>
</comment>
<evidence type="ECO:0000259" key="11">
    <source>
        <dbReference type="Pfam" id="PF00576"/>
    </source>
</evidence>
<feature type="binding site" evidence="9">
    <location>
        <position position="8"/>
    </location>
    <ligand>
        <name>substrate</name>
    </ligand>
</feature>
<dbReference type="OrthoDB" id="9792386at2"/>
<feature type="binding site" evidence="9">
    <location>
        <position position="47"/>
    </location>
    <ligand>
        <name>substrate</name>
    </ligand>
</feature>
<dbReference type="InterPro" id="IPR014306">
    <property type="entry name" value="Hydroxyisourate_hydrolase"/>
</dbReference>
<evidence type="ECO:0000256" key="7">
    <source>
        <dbReference type="ARBA" id="ARBA00022631"/>
    </source>
</evidence>
<evidence type="ECO:0000313" key="12">
    <source>
        <dbReference type="EMBL" id="ALF60234.1"/>
    </source>
</evidence>
<proteinExistence type="inferred from homology"/>
<dbReference type="PROSITE" id="PS00768">
    <property type="entry name" value="TRANSTHYRETIN_1"/>
    <property type="match status" value="1"/>
</dbReference>
<accession>A0A0M4T8L4</accession>
<gene>
    <name evidence="12" type="ORF">AOC03_09450</name>
</gene>
<evidence type="ECO:0000256" key="5">
    <source>
        <dbReference type="ARBA" id="ARBA00012609"/>
    </source>
</evidence>
<dbReference type="AlphaFoldDB" id="A0A0M4T8L4"/>
<dbReference type="InterPro" id="IPR036817">
    <property type="entry name" value="Transthyretin/HIU_hydrolase_sf"/>
</dbReference>
<evidence type="ECO:0000256" key="1">
    <source>
        <dbReference type="ARBA" id="ARBA00001043"/>
    </source>
</evidence>
<dbReference type="GO" id="GO:0033971">
    <property type="term" value="F:hydroxyisourate hydrolase activity"/>
    <property type="evidence" value="ECO:0007669"/>
    <property type="project" value="UniProtKB-EC"/>
</dbReference>
<dbReference type="EC" id="3.5.2.17" evidence="5 10"/>
<keyword evidence="7 10" id="KW-0659">Purine metabolism</keyword>
<keyword evidence="8 10" id="KW-0378">Hydrolase</keyword>
<dbReference type="Pfam" id="PF00576">
    <property type="entry name" value="Transthyretin"/>
    <property type="match status" value="1"/>
</dbReference>
<dbReference type="KEGG" id="pur:AOC03_09450"/>
<evidence type="ECO:0000256" key="2">
    <source>
        <dbReference type="ARBA" id="ARBA00002704"/>
    </source>
</evidence>
<dbReference type="PANTHER" id="PTHR10395">
    <property type="entry name" value="URICASE AND TRANSTHYRETIN-RELATED"/>
    <property type="match status" value="1"/>
</dbReference>
<dbReference type="InterPro" id="IPR000895">
    <property type="entry name" value="Transthyretin/HIU_hydrolase"/>
</dbReference>
<dbReference type="InterPro" id="IPR023418">
    <property type="entry name" value="Thyroxine_BS"/>
</dbReference>
<comment type="similarity">
    <text evidence="3 10">Belongs to the transthyretin family. 5-hydroxyisourate hydrolase subfamily.</text>
</comment>
<dbReference type="PANTHER" id="PTHR10395:SF7">
    <property type="entry name" value="5-HYDROXYISOURATE HYDROLASE"/>
    <property type="match status" value="1"/>
</dbReference>
<evidence type="ECO:0000256" key="6">
    <source>
        <dbReference type="ARBA" id="ARBA00017539"/>
    </source>
</evidence>
<dbReference type="Gene3D" id="2.60.40.180">
    <property type="entry name" value="Transthyretin/hydroxyisourate hydrolase domain"/>
    <property type="match status" value="1"/>
</dbReference>
<evidence type="ECO:0000256" key="8">
    <source>
        <dbReference type="ARBA" id="ARBA00022801"/>
    </source>
</evidence>
<evidence type="ECO:0000256" key="10">
    <source>
        <dbReference type="RuleBase" id="RU361270"/>
    </source>
</evidence>
<protein>
    <recommendedName>
        <fullName evidence="6 10">5-hydroxyisourate hydrolase</fullName>
        <shortName evidence="10">HIU hydrolase</shortName>
        <shortName evidence="10">HIUHase</shortName>
        <ecNumber evidence="5 10">3.5.2.17</ecNumber>
    </recommendedName>
</protein>
<sequence length="122" mass="13236">MSATLSSHILDTHLGKPAADIAVTLHRIKDSGEATLLANGTTNNDGRVTPDSWQFDAAVDSAECNLANGRYTLTFDTQSYFDAQKLTAFYPQVIIDFVVSDATHYHVPLLLSAHGYGTYRGS</sequence>
<feature type="binding site" evidence="9">
    <location>
        <position position="119"/>
    </location>
    <ligand>
        <name>substrate</name>
    </ligand>
</feature>
<name>A0A0M4T8L4_9GAMM</name>
<dbReference type="CDD" id="cd05822">
    <property type="entry name" value="TLP_HIUase"/>
    <property type="match status" value="1"/>
</dbReference>
<organism evidence="12 13">
    <name type="scientific">Psychrobacter urativorans</name>
    <dbReference type="NCBI Taxonomy" id="45610"/>
    <lineage>
        <taxon>Bacteria</taxon>
        <taxon>Pseudomonadati</taxon>
        <taxon>Pseudomonadota</taxon>
        <taxon>Gammaproteobacteria</taxon>
        <taxon>Moraxellales</taxon>
        <taxon>Moraxellaceae</taxon>
        <taxon>Psychrobacter</taxon>
    </lineage>
</organism>
<evidence type="ECO:0000313" key="13">
    <source>
        <dbReference type="Proteomes" id="UP000059847"/>
    </source>
</evidence>
<evidence type="ECO:0000256" key="3">
    <source>
        <dbReference type="ARBA" id="ARBA00009850"/>
    </source>
</evidence>
<dbReference type="NCBIfam" id="TIGR02962">
    <property type="entry name" value="hdxy_isourate"/>
    <property type="match status" value="1"/>
</dbReference>
<comment type="subunit">
    <text evidence="4 10">Homotetramer.</text>
</comment>
<evidence type="ECO:0000256" key="9">
    <source>
        <dbReference type="PIRSR" id="PIRSR600895-51"/>
    </source>
</evidence>
<dbReference type="SUPFAM" id="SSF49472">
    <property type="entry name" value="Transthyretin (synonym: prealbumin)"/>
    <property type="match status" value="1"/>
</dbReference>
<dbReference type="STRING" id="45610.AOC03_09450"/>
<dbReference type="GO" id="GO:0006144">
    <property type="term" value="P:purine nucleobase metabolic process"/>
    <property type="evidence" value="ECO:0007669"/>
    <property type="project" value="UniProtKB-KW"/>
</dbReference>